<evidence type="ECO:0000313" key="4">
    <source>
        <dbReference type="Proteomes" id="UP000800096"/>
    </source>
</evidence>
<dbReference type="Pfam" id="PF00226">
    <property type="entry name" value="DnaJ"/>
    <property type="match status" value="1"/>
</dbReference>
<dbReference type="InterPro" id="IPR050817">
    <property type="entry name" value="DjlA_DnaK_co-chaperone"/>
</dbReference>
<feature type="region of interest" description="Disordered" evidence="1">
    <location>
        <begin position="13"/>
        <end position="50"/>
    </location>
</feature>
<dbReference type="SUPFAM" id="SSF46565">
    <property type="entry name" value="Chaperone J-domain"/>
    <property type="match status" value="1"/>
</dbReference>
<evidence type="ECO:0000313" key="3">
    <source>
        <dbReference type="EMBL" id="KAF1912061.1"/>
    </source>
</evidence>
<evidence type="ECO:0000259" key="2">
    <source>
        <dbReference type="PROSITE" id="PS50076"/>
    </source>
</evidence>
<dbReference type="InterPro" id="IPR036869">
    <property type="entry name" value="J_dom_sf"/>
</dbReference>
<sequence>MKLDFVEEFFRKHAPSTTSSVHSEASVKEPFTPPPNGLDNPLTFLPTTPNKKRVRKRNFTFFVDTNLEEVPLGPATQRSKRTPLGIRADSANSTPSPSPRLPATPYSLSPGDCYWIDKENWDPAPLLTPPPIPALSPTIPASPPPPPSPRARIIRPLPPLTTTPPRNMVLYEFLGLESWQATKKEVKTAWRQKALSVHPDRASEEDREAATLLMQKLNAAMEVLSDRVRRRKYHQDGVLPWAM</sequence>
<organism evidence="3 4">
    <name type="scientific">Ampelomyces quisqualis</name>
    <name type="common">Powdery mildew agent</name>
    <dbReference type="NCBI Taxonomy" id="50730"/>
    <lineage>
        <taxon>Eukaryota</taxon>
        <taxon>Fungi</taxon>
        <taxon>Dikarya</taxon>
        <taxon>Ascomycota</taxon>
        <taxon>Pezizomycotina</taxon>
        <taxon>Dothideomycetes</taxon>
        <taxon>Pleosporomycetidae</taxon>
        <taxon>Pleosporales</taxon>
        <taxon>Pleosporineae</taxon>
        <taxon>Phaeosphaeriaceae</taxon>
        <taxon>Ampelomyces</taxon>
    </lineage>
</organism>
<feature type="region of interest" description="Disordered" evidence="1">
    <location>
        <begin position="72"/>
        <end position="103"/>
    </location>
</feature>
<feature type="domain" description="J" evidence="2">
    <location>
        <begin position="169"/>
        <end position="237"/>
    </location>
</feature>
<dbReference type="SMART" id="SM00271">
    <property type="entry name" value="DnaJ"/>
    <property type="match status" value="1"/>
</dbReference>
<dbReference type="Proteomes" id="UP000800096">
    <property type="component" value="Unassembled WGS sequence"/>
</dbReference>
<dbReference type="PROSITE" id="PS50076">
    <property type="entry name" value="DNAJ_2"/>
    <property type="match status" value="1"/>
</dbReference>
<dbReference type="OrthoDB" id="10250354at2759"/>
<dbReference type="Gene3D" id="1.10.287.110">
    <property type="entry name" value="DnaJ domain"/>
    <property type="match status" value="1"/>
</dbReference>
<evidence type="ECO:0000256" key="1">
    <source>
        <dbReference type="SAM" id="MobiDB-lite"/>
    </source>
</evidence>
<name>A0A6A5Q8R9_AMPQU</name>
<protein>
    <recommendedName>
        <fullName evidence="2">J domain-containing protein</fullName>
    </recommendedName>
</protein>
<proteinExistence type="predicted"/>
<accession>A0A6A5Q8R9</accession>
<dbReference type="AlphaFoldDB" id="A0A6A5Q8R9"/>
<reference evidence="3" key="1">
    <citation type="journal article" date="2020" name="Stud. Mycol.">
        <title>101 Dothideomycetes genomes: a test case for predicting lifestyles and emergence of pathogens.</title>
        <authorList>
            <person name="Haridas S."/>
            <person name="Albert R."/>
            <person name="Binder M."/>
            <person name="Bloem J."/>
            <person name="Labutti K."/>
            <person name="Salamov A."/>
            <person name="Andreopoulos B."/>
            <person name="Baker S."/>
            <person name="Barry K."/>
            <person name="Bills G."/>
            <person name="Bluhm B."/>
            <person name="Cannon C."/>
            <person name="Castanera R."/>
            <person name="Culley D."/>
            <person name="Daum C."/>
            <person name="Ezra D."/>
            <person name="Gonzalez J."/>
            <person name="Henrissat B."/>
            <person name="Kuo A."/>
            <person name="Liang C."/>
            <person name="Lipzen A."/>
            <person name="Lutzoni F."/>
            <person name="Magnuson J."/>
            <person name="Mondo S."/>
            <person name="Nolan M."/>
            <person name="Ohm R."/>
            <person name="Pangilinan J."/>
            <person name="Park H.-J."/>
            <person name="Ramirez L."/>
            <person name="Alfaro M."/>
            <person name="Sun H."/>
            <person name="Tritt A."/>
            <person name="Yoshinaga Y."/>
            <person name="Zwiers L.-H."/>
            <person name="Turgeon B."/>
            <person name="Goodwin S."/>
            <person name="Spatafora J."/>
            <person name="Crous P."/>
            <person name="Grigoriev I."/>
        </authorList>
    </citation>
    <scope>NUCLEOTIDE SEQUENCE</scope>
    <source>
        <strain evidence="3">HMLAC05119</strain>
    </source>
</reference>
<keyword evidence="4" id="KW-1185">Reference proteome</keyword>
<dbReference type="InterPro" id="IPR001623">
    <property type="entry name" value="DnaJ_domain"/>
</dbReference>
<dbReference type="PANTHER" id="PTHR24074">
    <property type="entry name" value="CO-CHAPERONE PROTEIN DJLA"/>
    <property type="match status" value="1"/>
</dbReference>
<dbReference type="EMBL" id="ML979141">
    <property type="protein sequence ID" value="KAF1912061.1"/>
    <property type="molecule type" value="Genomic_DNA"/>
</dbReference>
<gene>
    <name evidence="3" type="ORF">BDU57DRAFT_542661</name>
</gene>